<feature type="transmembrane region" description="Helical" evidence="5">
    <location>
        <begin position="220"/>
        <end position="247"/>
    </location>
</feature>
<keyword evidence="5" id="KW-0472">Membrane</keyword>
<evidence type="ECO:0000313" key="7">
    <source>
        <dbReference type="Proteomes" id="UP000614601"/>
    </source>
</evidence>
<protein>
    <recommendedName>
        <fullName evidence="8">7TM_GPCR_Srx domain-containing protein</fullName>
    </recommendedName>
</protein>
<dbReference type="AlphaFoldDB" id="A0A811L8T9"/>
<proteinExistence type="predicted"/>
<feature type="transmembrane region" description="Helical" evidence="5">
    <location>
        <begin position="142"/>
        <end position="167"/>
    </location>
</feature>
<comment type="subcellular location">
    <subcellularLocation>
        <location evidence="1">Membrane</location>
        <topology evidence="1">Multi-pass membrane protein</topology>
    </subcellularLocation>
</comment>
<name>A0A811L8T9_9BILA</name>
<feature type="transmembrane region" description="Helical" evidence="5">
    <location>
        <begin position="12"/>
        <end position="31"/>
    </location>
</feature>
<feature type="transmembrane region" description="Helical" evidence="5">
    <location>
        <begin position="89"/>
        <end position="112"/>
    </location>
</feature>
<feature type="transmembrane region" description="Helical" evidence="5">
    <location>
        <begin position="57"/>
        <end position="77"/>
    </location>
</feature>
<reference evidence="6" key="1">
    <citation type="submission" date="2020-09" db="EMBL/GenBank/DDBJ databases">
        <authorList>
            <person name="Kikuchi T."/>
        </authorList>
    </citation>
    <scope>NUCLEOTIDE SEQUENCE</scope>
    <source>
        <strain evidence="6">SH1</strain>
    </source>
</reference>
<dbReference type="PANTHER" id="PTHR24238">
    <property type="entry name" value="G-PROTEIN COUPLED RECEPTOR"/>
    <property type="match status" value="1"/>
</dbReference>
<evidence type="ECO:0000256" key="5">
    <source>
        <dbReference type="SAM" id="Phobius"/>
    </source>
</evidence>
<dbReference type="PANTHER" id="PTHR24238:SF76">
    <property type="entry name" value="G_PROTEIN_RECEP_F1_2 DOMAIN-CONTAINING PROTEIN"/>
    <property type="match status" value="1"/>
</dbReference>
<comment type="caution">
    <text evidence="6">The sequence shown here is derived from an EMBL/GenBank/DDBJ whole genome shotgun (WGS) entry which is preliminary data.</text>
</comment>
<evidence type="ECO:0000313" key="6">
    <source>
        <dbReference type="EMBL" id="CAD5224548.1"/>
    </source>
</evidence>
<dbReference type="Gene3D" id="1.20.1070.10">
    <property type="entry name" value="Rhodopsin 7-helix transmembrane proteins"/>
    <property type="match status" value="1"/>
</dbReference>
<accession>A0A811L8T9</accession>
<evidence type="ECO:0000256" key="3">
    <source>
        <dbReference type="ARBA" id="ARBA00023170"/>
    </source>
</evidence>
<keyword evidence="5" id="KW-1133">Transmembrane helix</keyword>
<organism evidence="6 7">
    <name type="scientific">Bursaphelenchus okinawaensis</name>
    <dbReference type="NCBI Taxonomy" id="465554"/>
    <lineage>
        <taxon>Eukaryota</taxon>
        <taxon>Metazoa</taxon>
        <taxon>Ecdysozoa</taxon>
        <taxon>Nematoda</taxon>
        <taxon>Chromadorea</taxon>
        <taxon>Rhabditida</taxon>
        <taxon>Tylenchina</taxon>
        <taxon>Tylenchomorpha</taxon>
        <taxon>Aphelenchoidea</taxon>
        <taxon>Aphelenchoididae</taxon>
        <taxon>Bursaphelenchus</taxon>
    </lineage>
</organism>
<evidence type="ECO:0000256" key="1">
    <source>
        <dbReference type="ARBA" id="ARBA00004141"/>
    </source>
</evidence>
<keyword evidence="4" id="KW-0807">Transducer</keyword>
<keyword evidence="3" id="KW-0675">Receptor</keyword>
<evidence type="ECO:0000256" key="2">
    <source>
        <dbReference type="ARBA" id="ARBA00023040"/>
    </source>
</evidence>
<dbReference type="Proteomes" id="UP000783686">
    <property type="component" value="Unassembled WGS sequence"/>
</dbReference>
<dbReference type="GO" id="GO:0005886">
    <property type="term" value="C:plasma membrane"/>
    <property type="evidence" value="ECO:0007669"/>
    <property type="project" value="TreeGrafter"/>
</dbReference>
<evidence type="ECO:0008006" key="8">
    <source>
        <dbReference type="Google" id="ProtNLM"/>
    </source>
</evidence>
<dbReference type="EMBL" id="CAJFCW020000005">
    <property type="protein sequence ID" value="CAG9119956.1"/>
    <property type="molecule type" value="Genomic_DNA"/>
</dbReference>
<dbReference type="Proteomes" id="UP000614601">
    <property type="component" value="Unassembled WGS sequence"/>
</dbReference>
<keyword evidence="7" id="KW-1185">Reference proteome</keyword>
<keyword evidence="2" id="KW-0297">G-protein coupled receptor</keyword>
<dbReference type="EMBL" id="CAJFDH010000005">
    <property type="protein sequence ID" value="CAD5224548.1"/>
    <property type="molecule type" value="Genomic_DNA"/>
</dbReference>
<keyword evidence="5" id="KW-0812">Transmembrane</keyword>
<dbReference type="SUPFAM" id="SSF81321">
    <property type="entry name" value="Family A G protein-coupled receptor-like"/>
    <property type="match status" value="1"/>
</dbReference>
<gene>
    <name evidence="6" type="ORF">BOKJ2_LOCUS11134</name>
</gene>
<dbReference type="GO" id="GO:0008188">
    <property type="term" value="F:neuropeptide receptor activity"/>
    <property type="evidence" value="ECO:0007669"/>
    <property type="project" value="TreeGrafter"/>
</dbReference>
<dbReference type="OrthoDB" id="5866227at2759"/>
<evidence type="ECO:0000256" key="4">
    <source>
        <dbReference type="ARBA" id="ARBA00023224"/>
    </source>
</evidence>
<feature type="transmembrane region" description="Helical" evidence="5">
    <location>
        <begin position="193"/>
        <end position="214"/>
    </location>
</feature>
<sequence length="301" mass="35054">MYSHDKDIVGFRFLFSASVADIILLFNYTIWPGMTILLKSEIITPNMRHWVQMYLDWAWFSMCYHYMVIAWSRFAAIRYPSSFRIQPRAFSYSLCLACYVCAIIQVLCTHFQPWYVTFYYEPSHYGMLSENFEKYLNKGQSLFFATFHFLMIIIPAFFYGTALFLLLKQRKNGLLGQTFTKPVSTQSRTEARLIIPCIFNSIVFIIGQIVITIGTGEGKWATWTVMLLFSMNSAVNPVLLLMFSNIIREKFKAMFTKHTSPFTRIYSTVRMKNESSSTKCVIDLSSNEASHDDKSEPHTYL</sequence>